<name>A0A0G4I0R8_9ALVE</name>
<gene>
    <name evidence="2" type="ORF">Cvel_34511</name>
</gene>
<dbReference type="AlphaFoldDB" id="A0A0G4I0R8"/>
<feature type="transmembrane region" description="Helical" evidence="1">
    <location>
        <begin position="34"/>
        <end position="53"/>
    </location>
</feature>
<accession>A0A0G4I0R8</accession>
<dbReference type="VEuPathDB" id="CryptoDB:Cvel_34511"/>
<keyword evidence="1" id="KW-1133">Transmembrane helix</keyword>
<keyword evidence="1" id="KW-0812">Transmembrane</keyword>
<organism evidence="2">
    <name type="scientific">Chromera velia CCMP2878</name>
    <dbReference type="NCBI Taxonomy" id="1169474"/>
    <lineage>
        <taxon>Eukaryota</taxon>
        <taxon>Sar</taxon>
        <taxon>Alveolata</taxon>
        <taxon>Colpodellida</taxon>
        <taxon>Chromeraceae</taxon>
        <taxon>Chromera</taxon>
    </lineage>
</organism>
<evidence type="ECO:0000256" key="1">
    <source>
        <dbReference type="SAM" id="Phobius"/>
    </source>
</evidence>
<keyword evidence="1" id="KW-0472">Membrane</keyword>
<dbReference type="EMBL" id="CDMZ01004674">
    <property type="protein sequence ID" value="CEM50474.1"/>
    <property type="molecule type" value="Genomic_DNA"/>
</dbReference>
<sequence>MTSTVDATLSGFMGVSEFGRDALTGRVVFLRRPVHCAVLSLGAIYNLVALFGIPSSTAFRLLSVEALCNTLSFTPIFSGDTGVRTAITLLQWCGHGYVLYNCARLSLFQSQAETKTGPKLSLPKEETYKGRPAAGTLETGVLVFVLASLTGRLILQSLGDKIGMSVWGEAVVLSVVDLLVERLDWTRA</sequence>
<evidence type="ECO:0000313" key="2">
    <source>
        <dbReference type="EMBL" id="CEM50474.1"/>
    </source>
</evidence>
<proteinExistence type="predicted"/>
<protein>
    <submittedName>
        <fullName evidence="2">Uncharacterized protein</fullName>
    </submittedName>
</protein>
<reference evidence="2" key="1">
    <citation type="submission" date="2014-11" db="EMBL/GenBank/DDBJ databases">
        <authorList>
            <person name="Otto D Thomas"/>
            <person name="Naeem Raeece"/>
        </authorList>
    </citation>
    <scope>NUCLEOTIDE SEQUENCE</scope>
</reference>